<dbReference type="EMBL" id="DUZY01000008">
    <property type="protein sequence ID" value="DAD47996.1"/>
    <property type="molecule type" value="Genomic_DNA"/>
</dbReference>
<keyword evidence="2" id="KW-1185">Reference proteome</keyword>
<protein>
    <submittedName>
        <fullName evidence="1">Uncharacterized protein</fullName>
    </submittedName>
</protein>
<gene>
    <name evidence="1" type="ORF">HUJ06_017933</name>
</gene>
<dbReference type="AlphaFoldDB" id="A0A822ZYT6"/>
<proteinExistence type="predicted"/>
<evidence type="ECO:0000313" key="1">
    <source>
        <dbReference type="EMBL" id="DAD47996.1"/>
    </source>
</evidence>
<comment type="caution">
    <text evidence="1">The sequence shown here is derived from an EMBL/GenBank/DDBJ whole genome shotgun (WGS) entry which is preliminary data.</text>
</comment>
<name>A0A822ZYT6_NELNU</name>
<evidence type="ECO:0000313" key="2">
    <source>
        <dbReference type="Proteomes" id="UP000607653"/>
    </source>
</evidence>
<reference evidence="1 2" key="1">
    <citation type="journal article" date="2020" name="Mol. Biol. Evol.">
        <title>Distinct Expression and Methylation Patterns for Genes with Different Fates following a Single Whole-Genome Duplication in Flowering Plants.</title>
        <authorList>
            <person name="Shi T."/>
            <person name="Rahmani R.S."/>
            <person name="Gugger P.F."/>
            <person name="Wang M."/>
            <person name="Li H."/>
            <person name="Zhang Y."/>
            <person name="Li Z."/>
            <person name="Wang Q."/>
            <person name="Van de Peer Y."/>
            <person name="Marchal K."/>
            <person name="Chen J."/>
        </authorList>
    </citation>
    <scope>NUCLEOTIDE SEQUENCE [LARGE SCALE GENOMIC DNA]</scope>
    <source>
        <tissue evidence="1">Leaf</tissue>
    </source>
</reference>
<organism evidence="1 2">
    <name type="scientific">Nelumbo nucifera</name>
    <name type="common">Sacred lotus</name>
    <dbReference type="NCBI Taxonomy" id="4432"/>
    <lineage>
        <taxon>Eukaryota</taxon>
        <taxon>Viridiplantae</taxon>
        <taxon>Streptophyta</taxon>
        <taxon>Embryophyta</taxon>
        <taxon>Tracheophyta</taxon>
        <taxon>Spermatophyta</taxon>
        <taxon>Magnoliopsida</taxon>
        <taxon>Proteales</taxon>
        <taxon>Nelumbonaceae</taxon>
        <taxon>Nelumbo</taxon>
    </lineage>
</organism>
<sequence length="113" mass="12275">MQSWKLLQTGGQRAEMQHRPSMHNMEHRTHSHTPLIQITRDHPAATSMVGLAETAGTGAPLAALKLSCTLALYTLYGGSYRDVAGDEQDSAIATRRRTTQCGKAIQATSWGIV</sequence>
<accession>A0A822ZYT6</accession>
<dbReference type="Proteomes" id="UP000607653">
    <property type="component" value="Unassembled WGS sequence"/>
</dbReference>